<reference evidence="8 9" key="1">
    <citation type="submission" date="2014-09" db="EMBL/GenBank/DDBJ databases">
        <title>Whole Genome Shotgun of Flavobacterium aquatile LMG 4008.</title>
        <authorList>
            <person name="Gale A.N."/>
            <person name="Pipes S.E."/>
            <person name="Newman J.D."/>
        </authorList>
    </citation>
    <scope>NUCLEOTIDE SEQUENCE [LARGE SCALE GENOMIC DNA]</scope>
    <source>
        <strain evidence="8 9">LMG 4008</strain>
    </source>
</reference>
<keyword evidence="9" id="KW-1185">Reference proteome</keyword>
<comment type="subcellular location">
    <subcellularLocation>
        <location evidence="1">Cell projection</location>
        <location evidence="1">Cilium</location>
    </subcellularLocation>
    <subcellularLocation>
        <location evidence="2">Cytoplasm</location>
    </subcellularLocation>
</comment>
<feature type="signal peptide" evidence="6">
    <location>
        <begin position="1"/>
        <end position="18"/>
    </location>
</feature>
<dbReference type="Gene3D" id="2.60.40.10">
    <property type="entry name" value="Immunoglobulins"/>
    <property type="match status" value="2"/>
</dbReference>
<feature type="domain" description="HYDIN/VesB/CFA65-like Ig-like" evidence="7">
    <location>
        <begin position="791"/>
        <end position="874"/>
    </location>
</feature>
<keyword evidence="3" id="KW-0963">Cytoplasm</keyword>
<name>A0A095V285_9FLAO</name>
<dbReference type="Pfam" id="PF22544">
    <property type="entry name" value="HYDIN_VesB_CFA65-like_Ig"/>
    <property type="match status" value="1"/>
</dbReference>
<dbReference type="NCBIfam" id="NF033708">
    <property type="entry name" value="T9SS_Cterm_ChiA"/>
    <property type="match status" value="1"/>
</dbReference>
<proteinExistence type="predicted"/>
<dbReference type="STRING" id="1453498.LG45_04870"/>
<dbReference type="eggNOG" id="COG3420">
    <property type="taxonomic scope" value="Bacteria"/>
</dbReference>
<dbReference type="GO" id="GO:0005737">
    <property type="term" value="C:cytoplasm"/>
    <property type="evidence" value="ECO:0007669"/>
    <property type="project" value="UniProtKB-SubCell"/>
</dbReference>
<protein>
    <recommendedName>
        <fullName evidence="7">HYDIN/VesB/CFA65-like Ig-like domain-containing protein</fullName>
    </recommendedName>
</protein>
<evidence type="ECO:0000256" key="6">
    <source>
        <dbReference type="SAM" id="SignalP"/>
    </source>
</evidence>
<dbReference type="eggNOG" id="COG2356">
    <property type="taxonomic scope" value="Bacteria"/>
</dbReference>
<evidence type="ECO:0000259" key="7">
    <source>
        <dbReference type="Pfam" id="PF22544"/>
    </source>
</evidence>
<keyword evidence="5" id="KW-0966">Cell projection</keyword>
<organism evidence="8 9">
    <name type="scientific">Flavobacterium aquatile LMG 4008 = ATCC 11947</name>
    <dbReference type="NCBI Taxonomy" id="1453498"/>
    <lineage>
        <taxon>Bacteria</taxon>
        <taxon>Pseudomonadati</taxon>
        <taxon>Bacteroidota</taxon>
        <taxon>Flavobacteriia</taxon>
        <taxon>Flavobacteriales</taxon>
        <taxon>Flavobacteriaceae</taxon>
        <taxon>Flavobacterium</taxon>
    </lineage>
</organism>
<evidence type="ECO:0000256" key="1">
    <source>
        <dbReference type="ARBA" id="ARBA00004138"/>
    </source>
</evidence>
<comment type="caution">
    <text evidence="8">The sequence shown here is derived from an EMBL/GenBank/DDBJ whole genome shotgun (WGS) entry which is preliminary data.</text>
</comment>
<accession>A0A095V285</accession>
<dbReference type="RefSeq" id="WP_035124890.1">
    <property type="nucleotide sequence ID" value="NZ_JRHH01000002.1"/>
</dbReference>
<sequence length="1635" mass="171941">MKVKLLLLALFVSFFSSGQIISWNFTSGNTPNVNLPGGTTALSFNTGGVIGTSGCSGNGYSSNNWTVNEYLQIVAPTNGYNITTMTFNIASSGTGPRNFKFQYSSTGTGGTFTDLGTTFISPNGTPCSAISGDFTAINALDNNANTVIRLVFTGGEADGAPATGNPASGGTFRIDDLVINGSATTSTPTLTVSETALTAMDYVFGSGPSTPAKTFTVAGSNLAPSNSGNRFVFIEPVGTDFEFSLDNSTFYAAGEVIPFPTGDGFLATTVYVRLKAGLAVGTYTDATTITYYNAPTADLVRNIALSGAVTAAAATVTTTAITGSPFCVTATTGASVSVPFTSTGTFTGNTYTAQLSSATGSFASPTNIGTWVSNANSGTISATIPVNTATGTAYRIRVIASNPSTIGGNNGTNLIINLASNSIAPAANQTIPIGVNGNSLSVTETSTPTSRVWKYGTTIGSYTTTTASTGLTYVPNFATAGTYYVVCESTFACGTLTSNYVTITVNTPVITVTGTPTLFTYAQGQGPSAYQTLNVSGTSLTDNITITVPTANWELSTNIAFSSPTATITLTKNATTHVVSSTSVYVRLKAGLLEGFYEIPTDTDFVATSTNAVTRTADLDGQVTAPVPFINVEGNIGSFPDITPVTNTPLSLDNTLFAQQTIGASQTKSFRIQNLGGLPLTISSVAIVGANPLDFTVSTPPPSTIAAGATVTFDVTFSPTSFGVRNAIVRIANNSSNITPNFDFNVQGTGNNPEIAVTGGGNAIPSGNTATSASNNTYLGNANGNPTNPTTISQNFVISNSGNAALNITAITITGVDASQFSVSPTTSTIAAGATGNITVTFAPTSIGVKNATINIANNDLTDSENPYTFAVQGNAESYVACAPSGDQILTIQNFDGITPVWGYTVGALTFYDFGGTSSDGFWGLTTSTGGKSLASNINYTPITNNFLFLQDLQCESGDGCANTTGTGILTFDAVDISGKQNVRLSFDYDIYQFDTGDGAFYELFYDNVSQGEVQFITGAGDLTTEGTINISIPSTVNSFHFVLKIQQNGSDAAGFDNFKILYSQLAEKIWNGTAWSGDGLPPTSSQKAIIDGPYITGTNGSFNCCSLTVNSGVGRTLTISSGFPVIVQNNVINDGIIDILNNGQLIQVNETDNNSGTYNSTSFKVERIALVNAQDYVYWSSPVFGFNVGSIPTQQRYFWNPVFDNNNGTFGNWNSATGANSTMLTGKGFIVNAGSAYPEHGNLILPPGQLTANFFGKPNNGTIQPTIERGNLSGSIDDNWNLIGNPYPSAIDAVEFLLANQTKIDGAVWLWTHGQSPTSTVDPFYYDFTYNYYATDYVKYNILGSSDPDVFSGKIASGQGFMVSMLNAASLPNTVTFTNSMRLDNSQLPYNNSDFYKSATSNTSVEVAEEKHRIWLDIINTTSGQKDRALLGYSSNSTLARDHFYDCVFVPRTEVAFYSLIGVDGFVIQGRPLPFLDSDLVPMGVKIVNAGSHKIAIKKVDGLFEGNQGIYLEDTVLGIVHDLKAAPYTFTSEVGVFNSRFIVRYTPSALSNDDFDSLDNNVVVSTQNTAVSIKSANELMSSAIVYDILGRELARKNNINANDITFLNLSALNQALIVKITLENGQVVTRKIIL</sequence>
<keyword evidence="4" id="KW-0969">Cilium</keyword>
<evidence type="ECO:0000256" key="5">
    <source>
        <dbReference type="ARBA" id="ARBA00023273"/>
    </source>
</evidence>
<dbReference type="InterPro" id="IPR013783">
    <property type="entry name" value="Ig-like_fold"/>
</dbReference>
<dbReference type="NCBIfam" id="NF012200">
    <property type="entry name" value="choice_anch_D"/>
    <property type="match status" value="2"/>
</dbReference>
<dbReference type="OrthoDB" id="1652165at2"/>
<keyword evidence="6" id="KW-0732">Signal</keyword>
<feature type="chain" id="PRO_5001919154" description="HYDIN/VesB/CFA65-like Ig-like domain-containing protein" evidence="6">
    <location>
        <begin position="19"/>
        <end position="1635"/>
    </location>
</feature>
<gene>
    <name evidence="8" type="ORF">LG45_04870</name>
</gene>
<dbReference type="EMBL" id="JRHH01000002">
    <property type="protein sequence ID" value="KGD68975.1"/>
    <property type="molecule type" value="Genomic_DNA"/>
</dbReference>
<dbReference type="Proteomes" id="UP000029554">
    <property type="component" value="Unassembled WGS sequence"/>
</dbReference>
<dbReference type="InterPro" id="IPR053879">
    <property type="entry name" value="HYDIN_VesB_CFA65-like_Ig"/>
</dbReference>
<evidence type="ECO:0000256" key="3">
    <source>
        <dbReference type="ARBA" id="ARBA00022490"/>
    </source>
</evidence>
<evidence type="ECO:0000313" key="8">
    <source>
        <dbReference type="EMBL" id="KGD68975.1"/>
    </source>
</evidence>
<evidence type="ECO:0000313" key="9">
    <source>
        <dbReference type="Proteomes" id="UP000029554"/>
    </source>
</evidence>
<evidence type="ECO:0000256" key="4">
    <source>
        <dbReference type="ARBA" id="ARBA00023069"/>
    </source>
</evidence>
<evidence type="ECO:0000256" key="2">
    <source>
        <dbReference type="ARBA" id="ARBA00004496"/>
    </source>
</evidence>
<dbReference type="eggNOG" id="COG1345">
    <property type="taxonomic scope" value="Bacteria"/>
</dbReference>